<accession>A0A1M2W0F3</accession>
<dbReference type="Proteomes" id="UP000184267">
    <property type="component" value="Unassembled WGS sequence"/>
</dbReference>
<dbReference type="EMBL" id="MNAD01000417">
    <property type="protein sequence ID" value="OJT13252.1"/>
    <property type="molecule type" value="Genomic_DNA"/>
</dbReference>
<sequence>MAGTHIMTFTPKDVMSFELGPSSGLDVCFMEWLGKEYGGGVRVLVRRSWKDLVGLILGFG</sequence>
<name>A0A1M2W0F3_TRAPU</name>
<protein>
    <submittedName>
        <fullName evidence="1">Uncharacterized protein</fullName>
    </submittedName>
</protein>
<dbReference type="AlphaFoldDB" id="A0A1M2W0F3"/>
<proteinExistence type="predicted"/>
<organism evidence="1 2">
    <name type="scientific">Trametes pubescens</name>
    <name type="common">White-rot fungus</name>
    <dbReference type="NCBI Taxonomy" id="154538"/>
    <lineage>
        <taxon>Eukaryota</taxon>
        <taxon>Fungi</taxon>
        <taxon>Dikarya</taxon>
        <taxon>Basidiomycota</taxon>
        <taxon>Agaricomycotina</taxon>
        <taxon>Agaricomycetes</taxon>
        <taxon>Polyporales</taxon>
        <taxon>Polyporaceae</taxon>
        <taxon>Trametes</taxon>
    </lineage>
</organism>
<gene>
    <name evidence="1" type="ORF">TRAPUB_10187</name>
</gene>
<evidence type="ECO:0000313" key="1">
    <source>
        <dbReference type="EMBL" id="OJT13252.1"/>
    </source>
</evidence>
<evidence type="ECO:0000313" key="2">
    <source>
        <dbReference type="Proteomes" id="UP000184267"/>
    </source>
</evidence>
<keyword evidence="2" id="KW-1185">Reference proteome</keyword>
<dbReference type="OrthoDB" id="2152680at2759"/>
<comment type="caution">
    <text evidence="1">The sequence shown here is derived from an EMBL/GenBank/DDBJ whole genome shotgun (WGS) entry which is preliminary data.</text>
</comment>
<reference evidence="1 2" key="1">
    <citation type="submission" date="2016-10" db="EMBL/GenBank/DDBJ databases">
        <title>Genome sequence of the basidiomycete white-rot fungus Trametes pubescens.</title>
        <authorList>
            <person name="Makela M.R."/>
            <person name="Granchi Z."/>
            <person name="Peng M."/>
            <person name="De Vries R.P."/>
            <person name="Grigoriev I."/>
            <person name="Riley R."/>
            <person name="Hilden K."/>
        </authorList>
    </citation>
    <scope>NUCLEOTIDE SEQUENCE [LARGE SCALE GENOMIC DNA]</scope>
    <source>
        <strain evidence="1 2">FBCC735</strain>
    </source>
</reference>